<organism evidence="6 7">
    <name type="scientific">Prevotella koreensis</name>
    <dbReference type="NCBI Taxonomy" id="2490854"/>
    <lineage>
        <taxon>Bacteria</taxon>
        <taxon>Pseudomonadati</taxon>
        <taxon>Bacteroidota</taxon>
        <taxon>Bacteroidia</taxon>
        <taxon>Bacteroidales</taxon>
        <taxon>Prevotellaceae</taxon>
        <taxon>Prevotella</taxon>
    </lineage>
</organism>
<evidence type="ECO:0000259" key="4">
    <source>
        <dbReference type="Pfam" id="PF01855"/>
    </source>
</evidence>
<reference evidence="6 7" key="1">
    <citation type="submission" date="2018-12" db="EMBL/GenBank/DDBJ databases">
        <title>Genome sequencing of Prevotella sp. KCOM 3155 (= JS262).</title>
        <authorList>
            <person name="Kook J.-K."/>
            <person name="Park S.-N."/>
            <person name="Lim Y.K."/>
        </authorList>
    </citation>
    <scope>NUCLEOTIDE SEQUENCE [LARGE SCALE GENOMIC DNA]</scope>
    <source>
        <strain evidence="6 7">KCOM 3155</strain>
    </source>
</reference>
<dbReference type="OrthoDB" id="9804603at2"/>
<keyword evidence="3" id="KW-0408">Iron</keyword>
<dbReference type="PANTHER" id="PTHR43710:SF5">
    <property type="entry name" value="INDOLEPYRUVATE FERREDOXIN OXIDOREDUCTASE ALPHA SUBUNIT"/>
    <property type="match status" value="1"/>
</dbReference>
<keyword evidence="3" id="KW-0004">4Fe-4S</keyword>
<dbReference type="EC" id="1.2.7.8" evidence="3"/>
<evidence type="ECO:0000256" key="2">
    <source>
        <dbReference type="ARBA" id="ARBA00023002"/>
    </source>
</evidence>
<dbReference type="CDD" id="cd02008">
    <property type="entry name" value="TPP_IOR_alpha"/>
    <property type="match status" value="1"/>
</dbReference>
<dbReference type="PIRSF" id="PIRSF006439">
    <property type="entry name" value="Indolepyruvate_ferr_oxidored"/>
    <property type="match status" value="1"/>
</dbReference>
<dbReference type="AlphaFoldDB" id="A0A3S0RA60"/>
<dbReference type="Gene3D" id="3.40.50.970">
    <property type="match status" value="2"/>
</dbReference>
<keyword evidence="3" id="KW-0411">Iron-sulfur</keyword>
<evidence type="ECO:0000313" key="7">
    <source>
        <dbReference type="Proteomes" id="UP000278983"/>
    </source>
</evidence>
<dbReference type="InterPro" id="IPR002880">
    <property type="entry name" value="Pyrv_Fd/Flavodoxin_OxRdtase_N"/>
</dbReference>
<evidence type="ECO:0000313" key="6">
    <source>
        <dbReference type="EMBL" id="RUL59079.1"/>
    </source>
</evidence>
<dbReference type="GO" id="GO:0030976">
    <property type="term" value="F:thiamine pyrophosphate binding"/>
    <property type="evidence" value="ECO:0007669"/>
    <property type="project" value="InterPro"/>
</dbReference>
<dbReference type="Pfam" id="PF02775">
    <property type="entry name" value="TPP_enzyme_C"/>
    <property type="match status" value="1"/>
</dbReference>
<gene>
    <name evidence="6" type="ORF">EHV08_04365</name>
</gene>
<name>A0A3S0RA60_9BACT</name>
<accession>A0A3S0RA60</accession>
<comment type="catalytic activity">
    <reaction evidence="3">
        <text>indole-3-pyruvate + 2 oxidized [2Fe-2S]-[ferredoxin] + CoA = (indol-3-yl)acetyl-CoA + 2 reduced [2Fe-2S]-[ferredoxin] + CO2 + H(+)</text>
        <dbReference type="Rhea" id="RHEA:12645"/>
        <dbReference type="Rhea" id="RHEA-COMP:10000"/>
        <dbReference type="Rhea" id="RHEA-COMP:10001"/>
        <dbReference type="ChEBI" id="CHEBI:15378"/>
        <dbReference type="ChEBI" id="CHEBI:16526"/>
        <dbReference type="ChEBI" id="CHEBI:17640"/>
        <dbReference type="ChEBI" id="CHEBI:33737"/>
        <dbReference type="ChEBI" id="CHEBI:33738"/>
        <dbReference type="ChEBI" id="CHEBI:57271"/>
        <dbReference type="ChEBI" id="CHEBI:57287"/>
        <dbReference type="EC" id="1.2.7.8"/>
    </reaction>
</comment>
<dbReference type="Proteomes" id="UP000278983">
    <property type="component" value="Unassembled WGS sequence"/>
</dbReference>
<feature type="domain" description="Pyruvate flavodoxin/ferredoxin oxidoreductase pyrimidine binding" evidence="4">
    <location>
        <begin position="16"/>
        <end position="191"/>
    </location>
</feature>
<dbReference type="GO" id="GO:0051539">
    <property type="term" value="F:4 iron, 4 sulfur cluster binding"/>
    <property type="evidence" value="ECO:0007669"/>
    <property type="project" value="UniProtKB-UniRule"/>
</dbReference>
<keyword evidence="2 3" id="KW-0560">Oxidoreductase</keyword>
<dbReference type="InterPro" id="IPR029061">
    <property type="entry name" value="THDP-binding"/>
</dbReference>
<dbReference type="GO" id="GO:0046872">
    <property type="term" value="F:metal ion binding"/>
    <property type="evidence" value="ECO:0007669"/>
    <property type="project" value="UniProtKB-UniRule"/>
</dbReference>
<keyword evidence="3" id="KW-0813">Transport</keyword>
<keyword evidence="6" id="KW-0670">Pyruvate</keyword>
<dbReference type="GO" id="GO:0044281">
    <property type="term" value="P:small molecule metabolic process"/>
    <property type="evidence" value="ECO:0007669"/>
    <property type="project" value="UniProtKB-ARBA"/>
</dbReference>
<keyword evidence="3" id="KW-0249">Electron transport</keyword>
<proteinExistence type="predicted"/>
<comment type="cofactor">
    <cofactor evidence="3">
        <name>[4Fe-4S] cluster</name>
        <dbReference type="ChEBI" id="CHEBI:49883"/>
    </cofactor>
    <text evidence="3">Binds 2 [4Fe-4S] clusters. In this family the first cluster has a non-standard and varying [4Fe-4S] binding motif CX(2)CX(2)CX(4-5)CP.</text>
</comment>
<dbReference type="SUPFAM" id="SSF52518">
    <property type="entry name" value="Thiamin diphosphate-binding fold (THDP-binding)"/>
    <property type="match status" value="2"/>
</dbReference>
<comment type="function">
    <text evidence="3">Catalyzes the ferredoxin-dependent oxidative decarboxylation of arylpyruvates.</text>
</comment>
<keyword evidence="1 3" id="KW-0479">Metal-binding</keyword>
<dbReference type="CDD" id="cd07034">
    <property type="entry name" value="TPP_PYR_PFOR_IOR-alpha_like"/>
    <property type="match status" value="1"/>
</dbReference>
<dbReference type="InterPro" id="IPR011766">
    <property type="entry name" value="TPP_enzyme_TPP-bd"/>
</dbReference>
<keyword evidence="7" id="KW-1185">Reference proteome</keyword>
<dbReference type="FunFam" id="3.40.50.970:FF:000039">
    <property type="entry name" value="Indolepyruvate oxidoreductase subunit IorA"/>
    <property type="match status" value="1"/>
</dbReference>
<dbReference type="GO" id="GO:0043805">
    <property type="term" value="F:indolepyruvate ferredoxin oxidoreductase activity"/>
    <property type="evidence" value="ECO:0007669"/>
    <property type="project" value="UniProtKB-UniRule"/>
</dbReference>
<dbReference type="EMBL" id="RYYU01000001">
    <property type="protein sequence ID" value="RUL59079.1"/>
    <property type="molecule type" value="Genomic_DNA"/>
</dbReference>
<evidence type="ECO:0000259" key="5">
    <source>
        <dbReference type="Pfam" id="PF02775"/>
    </source>
</evidence>
<dbReference type="Pfam" id="PF01855">
    <property type="entry name" value="POR_N"/>
    <property type="match status" value="1"/>
</dbReference>
<feature type="domain" description="Thiamine pyrophosphate enzyme TPP-binding" evidence="5">
    <location>
        <begin position="384"/>
        <end position="473"/>
    </location>
</feature>
<comment type="caution">
    <text evidence="6">The sequence shown here is derived from an EMBL/GenBank/DDBJ whole genome shotgun (WGS) entry which is preliminary data.</text>
</comment>
<dbReference type="RefSeq" id="WP_126678249.1">
    <property type="nucleotide sequence ID" value="NZ_RYYU01000001.1"/>
</dbReference>
<evidence type="ECO:0000256" key="3">
    <source>
        <dbReference type="PIRNR" id="PIRNR006439"/>
    </source>
</evidence>
<dbReference type="InterPro" id="IPR045025">
    <property type="entry name" value="HACL1-like"/>
</dbReference>
<dbReference type="InterPro" id="IPR017721">
    <property type="entry name" value="IorA"/>
</dbReference>
<protein>
    <recommendedName>
        <fullName evidence="3">Indolepyruvate oxidoreductase subunit IorA</fullName>
        <shortName evidence="3">IOR</shortName>
        <ecNumber evidence="3">1.2.7.8</ecNumber>
    </recommendedName>
    <alternativeName>
        <fullName evidence="3">Indolepyruvate ferredoxin oxidoreductase subunit alpha</fullName>
    </alternativeName>
</protein>
<evidence type="ECO:0000256" key="1">
    <source>
        <dbReference type="ARBA" id="ARBA00022723"/>
    </source>
</evidence>
<dbReference type="PANTHER" id="PTHR43710">
    <property type="entry name" value="2-HYDROXYACYL-COA LYASE"/>
    <property type="match status" value="1"/>
</dbReference>
<sequence>MTEKKLLLGDEAIALGAIHAGLSGVYAYPGTPSTEITEFIQGDAIAKERGIHSRWSTNEKTAMEAALGMSFMGKRAMVCMKHVGLNVCADPFVNSGMTGVNGGVVVLVADDPSMHSSQDEQDSRFYGKFAMIPTFEPSSQQEAYDMMSVAFDYSERQHLPVLMRVTTRMAHSRAVVSVAKEARKENEKNYNATASSWVLLPVNARKRNDIVTAQQAELEADAVASPYNKYLEGKGGADKSMGIIASGIGVNYVNECFPDGCPYPILKISQYPLPKKLVRRMCDECESVLVVEEGQPFIEEMLRGVMDGNAVVKGRLTGELPRTGELNPDIVKKALGMEVDDNYAPCEDVAPRPPALCKGCGHRDMYAALNEVLREYDNARVFGDIGCYTLGFLPPFRAIHACVDMGASITMAKGAADAGQWPSVAVIGDSTFTHSGMTGLLDAINENSNITVIISDNLTTGMTGGQDSAGTNKFEAICRGLGISEEHLHVVVPLPKNMPEITRIIREEINYNGTSVIIPRRECVQTLQRHMKQKKAADKK</sequence>